<dbReference type="AlphaFoldDB" id="A0A7C4VZE9"/>
<dbReference type="EMBL" id="DSUH01000324">
    <property type="protein sequence ID" value="HGU33974.1"/>
    <property type="molecule type" value="Genomic_DNA"/>
</dbReference>
<evidence type="ECO:0008006" key="2">
    <source>
        <dbReference type="Google" id="ProtNLM"/>
    </source>
</evidence>
<sequence length="94" mass="10778">MIQDEVFQTETMADILRKQGRPADAIRIYEALLAKDHLRTDLAEKLAETRESLKHGGAFSDRTDRLLMTWIEAILLEKHLARLKRILADVTPPP</sequence>
<proteinExistence type="predicted"/>
<comment type="caution">
    <text evidence="1">The sequence shown here is derived from an EMBL/GenBank/DDBJ whole genome shotgun (WGS) entry which is preliminary data.</text>
</comment>
<reference evidence="1" key="1">
    <citation type="journal article" date="2020" name="mSystems">
        <title>Genome- and Community-Level Interaction Insights into Carbon Utilization and Element Cycling Functions of Hydrothermarchaeota in Hydrothermal Sediment.</title>
        <authorList>
            <person name="Zhou Z."/>
            <person name="Liu Y."/>
            <person name="Xu W."/>
            <person name="Pan J."/>
            <person name="Luo Z.H."/>
            <person name="Li M."/>
        </authorList>
    </citation>
    <scope>NUCLEOTIDE SEQUENCE [LARGE SCALE GENOMIC DNA]</scope>
    <source>
        <strain evidence="1">SpSt-477</strain>
    </source>
</reference>
<accession>A0A7C4VZE9</accession>
<protein>
    <recommendedName>
        <fullName evidence="2">Bacterial transcriptional activator domain-containing protein</fullName>
    </recommendedName>
</protein>
<name>A0A7C4VZE9_9BACT</name>
<dbReference type="Pfam" id="PF13428">
    <property type="entry name" value="TPR_14"/>
    <property type="match status" value="1"/>
</dbReference>
<organism evidence="1">
    <name type="scientific">Desulfatirhabdium butyrativorans</name>
    <dbReference type="NCBI Taxonomy" id="340467"/>
    <lineage>
        <taxon>Bacteria</taxon>
        <taxon>Pseudomonadati</taxon>
        <taxon>Thermodesulfobacteriota</taxon>
        <taxon>Desulfobacteria</taxon>
        <taxon>Desulfobacterales</taxon>
        <taxon>Desulfatirhabdiaceae</taxon>
        <taxon>Desulfatirhabdium</taxon>
    </lineage>
</organism>
<evidence type="ECO:0000313" key="1">
    <source>
        <dbReference type="EMBL" id="HGU33974.1"/>
    </source>
</evidence>
<gene>
    <name evidence="1" type="ORF">ENS29_14170</name>
</gene>